<sequence length="47" mass="4802">MLSAALWIRDAAGMFVDADDDVPPSLAVTPPTSKALASDEASAVGRD</sequence>
<protein>
    <submittedName>
        <fullName evidence="2">Uncharacterized protein</fullName>
    </submittedName>
</protein>
<name>D1BRF1_XYLCX</name>
<accession>D1BRF1</accession>
<evidence type="ECO:0000313" key="2">
    <source>
        <dbReference type="EMBL" id="ACZ30406.1"/>
    </source>
</evidence>
<reference evidence="2 3" key="2">
    <citation type="journal article" date="2010" name="Stand. Genomic Sci.">
        <title>Complete genome sequence of Xylanimonas cellulosilytica type strain (XIL07).</title>
        <authorList>
            <person name="Foster B."/>
            <person name="Pukall R."/>
            <person name="Abt B."/>
            <person name="Nolan M."/>
            <person name="Glavina Del Rio T."/>
            <person name="Chen F."/>
            <person name="Lucas S."/>
            <person name="Tice H."/>
            <person name="Pitluck S."/>
            <person name="Cheng J.-F."/>
            <person name="Chertkov O."/>
            <person name="Brettin T."/>
            <person name="Han C."/>
            <person name="Detter J.C."/>
            <person name="Bruce D."/>
            <person name="Goodwin L."/>
            <person name="Ivanova N."/>
            <person name="Mavromatis K."/>
            <person name="Pati A."/>
            <person name="Mikhailova N."/>
            <person name="Chen A."/>
            <person name="Palaniappan K."/>
            <person name="Land M."/>
            <person name="Hauser L."/>
            <person name="Chang Y.-J."/>
            <person name="Jeffries C.D."/>
            <person name="Chain P."/>
            <person name="Rohde M."/>
            <person name="Goeker M."/>
            <person name="Bristow J."/>
            <person name="Eisen J.A."/>
            <person name="Markowitz V."/>
            <person name="Hugenholtz P."/>
            <person name="Kyrpides N.C."/>
            <person name="Klenk H.-P."/>
            <person name="Lapidus A."/>
        </authorList>
    </citation>
    <scope>NUCLEOTIDE SEQUENCE [LARGE SCALE GENOMIC DNA]</scope>
    <source>
        <strain evidence="3">DSM 15894 / CECT 5975 / LMG 20990 / XIL07</strain>
    </source>
</reference>
<dbReference type="RefSeq" id="WP_012878148.1">
    <property type="nucleotide sequence ID" value="NC_013530.1"/>
</dbReference>
<gene>
    <name evidence="2" type="ordered locus">Xcel_1375</name>
</gene>
<evidence type="ECO:0000256" key="1">
    <source>
        <dbReference type="SAM" id="MobiDB-lite"/>
    </source>
</evidence>
<dbReference type="HOGENOM" id="CLU_3174967_0_0_11"/>
<dbReference type="Proteomes" id="UP000002255">
    <property type="component" value="Chromosome"/>
</dbReference>
<evidence type="ECO:0000313" key="3">
    <source>
        <dbReference type="Proteomes" id="UP000002255"/>
    </source>
</evidence>
<organism evidence="2 3">
    <name type="scientific">Xylanimonas cellulosilytica (strain DSM 15894 / JCM 12276 / CECT 5975 / KCTC 9989 / LMG 20990 / NBRC 107835 / XIL07)</name>
    <dbReference type="NCBI Taxonomy" id="446471"/>
    <lineage>
        <taxon>Bacteria</taxon>
        <taxon>Bacillati</taxon>
        <taxon>Actinomycetota</taxon>
        <taxon>Actinomycetes</taxon>
        <taxon>Micrococcales</taxon>
        <taxon>Promicromonosporaceae</taxon>
        <taxon>Xylanimonas</taxon>
    </lineage>
</organism>
<reference evidence="3" key="1">
    <citation type="submission" date="2009-11" db="EMBL/GenBank/DDBJ databases">
        <title>The complete chromosome of Xylanimonas cellulosilytica DSM 15894.</title>
        <authorList>
            <consortium name="US DOE Joint Genome Institute (JGI-PGF)"/>
            <person name="Lucas S."/>
            <person name="Copeland A."/>
            <person name="Lapidus A."/>
            <person name="Glavina del Rio T."/>
            <person name="Dalin E."/>
            <person name="Tice H."/>
            <person name="Bruce D."/>
            <person name="Goodwin L."/>
            <person name="Pitluck S."/>
            <person name="Kyrpides N."/>
            <person name="Mavromatis K."/>
            <person name="Ivanova N."/>
            <person name="Mikhailova N."/>
            <person name="Foster B."/>
            <person name="Clum A."/>
            <person name="Brettin T."/>
            <person name="Detter J.C."/>
            <person name="Han C."/>
            <person name="Larimer F."/>
            <person name="Land M."/>
            <person name="Hauser L."/>
            <person name="Markowitz V."/>
            <person name="Cheng J.F."/>
            <person name="Hugenholtz P."/>
            <person name="Woyke T."/>
            <person name="Wu D."/>
            <person name="Gehrich-Schroeter G."/>
            <person name="Schneider S."/>
            <person name="Pukall S.R."/>
            <person name="Klenk H.P."/>
            <person name="Eisen J.A."/>
        </authorList>
    </citation>
    <scope>NUCLEOTIDE SEQUENCE [LARGE SCALE GENOMIC DNA]</scope>
    <source>
        <strain evidence="3">DSM 15894 / CECT 5975 / LMG 20990 / XIL07</strain>
    </source>
</reference>
<dbReference type="KEGG" id="xce:Xcel_1375"/>
<proteinExistence type="predicted"/>
<feature type="region of interest" description="Disordered" evidence="1">
    <location>
        <begin position="20"/>
        <end position="47"/>
    </location>
</feature>
<keyword evidence="3" id="KW-1185">Reference proteome</keyword>
<dbReference type="AlphaFoldDB" id="D1BRF1"/>
<dbReference type="EMBL" id="CP001821">
    <property type="protein sequence ID" value="ACZ30406.1"/>
    <property type="molecule type" value="Genomic_DNA"/>
</dbReference>